<dbReference type="EMBL" id="PCRP01000068">
    <property type="protein sequence ID" value="PIP23263.1"/>
    <property type="molecule type" value="Genomic_DNA"/>
</dbReference>
<dbReference type="AlphaFoldDB" id="A0A2G9YX18"/>
<name>A0A2G9YX18_9BACT</name>
<evidence type="ECO:0000313" key="2">
    <source>
        <dbReference type="Proteomes" id="UP000230273"/>
    </source>
</evidence>
<organism evidence="1 2">
    <name type="scientific">Candidatus Nealsonbacteria bacterium CG23_combo_of_CG06-09_8_20_14_all_38_19</name>
    <dbReference type="NCBI Taxonomy" id="1974721"/>
    <lineage>
        <taxon>Bacteria</taxon>
        <taxon>Candidatus Nealsoniibacteriota</taxon>
    </lineage>
</organism>
<protein>
    <submittedName>
        <fullName evidence="1">Uncharacterized protein</fullName>
    </submittedName>
</protein>
<gene>
    <name evidence="1" type="ORF">COX36_04235</name>
</gene>
<comment type="caution">
    <text evidence="1">The sequence shown here is derived from an EMBL/GenBank/DDBJ whole genome shotgun (WGS) entry which is preliminary data.</text>
</comment>
<dbReference type="Proteomes" id="UP000230273">
    <property type="component" value="Unassembled WGS sequence"/>
</dbReference>
<accession>A0A2G9YX18</accession>
<sequence>MLITSSAISLGFQDSLPKKSINSIPPMNVKIKPRKNMQPIASPPFHRQSKNATYCECAFPCFKPQTNYGLKYGGEADYARLPLF</sequence>
<evidence type="ECO:0000313" key="1">
    <source>
        <dbReference type="EMBL" id="PIP23263.1"/>
    </source>
</evidence>
<proteinExistence type="predicted"/>
<reference evidence="1 2" key="1">
    <citation type="submission" date="2017-09" db="EMBL/GenBank/DDBJ databases">
        <title>Depth-based differentiation of microbial function through sediment-hosted aquifers and enrichment of novel symbionts in the deep terrestrial subsurface.</title>
        <authorList>
            <person name="Probst A.J."/>
            <person name="Ladd B."/>
            <person name="Jarett J.K."/>
            <person name="Geller-Mcgrath D.E."/>
            <person name="Sieber C.M."/>
            <person name="Emerson J.B."/>
            <person name="Anantharaman K."/>
            <person name="Thomas B.C."/>
            <person name="Malmstrom R."/>
            <person name="Stieglmeier M."/>
            <person name="Klingl A."/>
            <person name="Woyke T."/>
            <person name="Ryan C.M."/>
            <person name="Banfield J.F."/>
        </authorList>
    </citation>
    <scope>NUCLEOTIDE SEQUENCE [LARGE SCALE GENOMIC DNA]</scope>
    <source>
        <strain evidence="1">CG23_combo_of_CG06-09_8_20_14_all_38_19</strain>
    </source>
</reference>